<feature type="transmembrane region" description="Helical" evidence="10">
    <location>
        <begin position="6"/>
        <end position="26"/>
    </location>
</feature>
<evidence type="ECO:0000256" key="9">
    <source>
        <dbReference type="NCBIfam" id="TIGR01400"/>
    </source>
</evidence>
<dbReference type="GO" id="GO:0005886">
    <property type="term" value="C:plasma membrane"/>
    <property type="evidence" value="ECO:0007669"/>
    <property type="project" value="UniProtKB-SubCell"/>
</dbReference>
<comment type="subcellular location">
    <subcellularLocation>
        <location evidence="10">Cell membrane</location>
        <topology evidence="10">Multi-pass membrane protein</topology>
    </subcellularLocation>
    <subcellularLocation>
        <location evidence="10">Bacterial flagellum basal body</location>
    </subcellularLocation>
</comment>
<dbReference type="Proteomes" id="UP000006443">
    <property type="component" value="Unassembled WGS sequence"/>
</dbReference>
<dbReference type="InterPro" id="IPR002010">
    <property type="entry name" value="T3SS_IM_R"/>
</dbReference>
<dbReference type="PANTHER" id="PTHR30065">
    <property type="entry name" value="FLAGELLAR BIOSYNTHETIC PROTEIN FLIR"/>
    <property type="match status" value="1"/>
</dbReference>
<feature type="transmembrane region" description="Helical" evidence="10">
    <location>
        <begin position="211"/>
        <end position="232"/>
    </location>
</feature>
<feature type="transmembrane region" description="Helical" evidence="10">
    <location>
        <begin position="33"/>
        <end position="50"/>
    </location>
</feature>
<feature type="transmembrane region" description="Helical" evidence="10">
    <location>
        <begin position="171"/>
        <end position="191"/>
    </location>
</feature>
<evidence type="ECO:0000256" key="2">
    <source>
        <dbReference type="ARBA" id="ARBA00009772"/>
    </source>
</evidence>
<accession>C0GJG4</accession>
<evidence type="ECO:0000256" key="4">
    <source>
        <dbReference type="ARBA" id="ARBA00022475"/>
    </source>
</evidence>
<dbReference type="OrthoDB" id="9807748at2"/>
<evidence type="ECO:0000256" key="5">
    <source>
        <dbReference type="ARBA" id="ARBA00022692"/>
    </source>
</evidence>
<dbReference type="AlphaFoldDB" id="C0GJG4"/>
<feature type="transmembrane region" description="Helical" evidence="10">
    <location>
        <begin position="113"/>
        <end position="134"/>
    </location>
</feature>
<dbReference type="EMBL" id="ACJM01000016">
    <property type="protein sequence ID" value="EEG76511.1"/>
    <property type="molecule type" value="Genomic_DNA"/>
</dbReference>
<comment type="caution">
    <text evidence="11">The sequence shown here is derived from an EMBL/GenBank/DDBJ whole genome shotgun (WGS) entry which is preliminary data.</text>
</comment>
<dbReference type="eggNOG" id="COG1684">
    <property type="taxonomic scope" value="Bacteria"/>
</dbReference>
<evidence type="ECO:0000256" key="6">
    <source>
        <dbReference type="ARBA" id="ARBA00022989"/>
    </source>
</evidence>
<evidence type="ECO:0000256" key="10">
    <source>
        <dbReference type="RuleBase" id="RU362071"/>
    </source>
</evidence>
<dbReference type="PANTHER" id="PTHR30065:SF1">
    <property type="entry name" value="SURFACE PRESENTATION OF ANTIGENS PROTEIN SPAR"/>
    <property type="match status" value="1"/>
</dbReference>
<keyword evidence="7 10" id="KW-0472">Membrane</keyword>
<dbReference type="RefSeq" id="WP_008518212.1">
    <property type="nucleotide sequence ID" value="NZ_ACJM01000016.1"/>
</dbReference>
<keyword evidence="8 10" id="KW-0975">Bacterial flagellum</keyword>
<keyword evidence="11" id="KW-0969">Cilium</keyword>
<evidence type="ECO:0000313" key="11">
    <source>
        <dbReference type="EMBL" id="EEG76511.1"/>
    </source>
</evidence>
<dbReference type="STRING" id="555088.DealDRAFT_2623"/>
<keyword evidence="11" id="KW-0966">Cell projection</keyword>
<evidence type="ECO:0000256" key="8">
    <source>
        <dbReference type="ARBA" id="ARBA00023143"/>
    </source>
</evidence>
<dbReference type="Pfam" id="PF01311">
    <property type="entry name" value="Bac_export_1"/>
    <property type="match status" value="1"/>
</dbReference>
<keyword evidence="4 10" id="KW-1003">Cell membrane</keyword>
<organism evidence="11 12">
    <name type="scientific">Dethiobacter alkaliphilus AHT 1</name>
    <dbReference type="NCBI Taxonomy" id="555088"/>
    <lineage>
        <taxon>Bacteria</taxon>
        <taxon>Bacillati</taxon>
        <taxon>Bacillota</taxon>
        <taxon>Dethiobacteria</taxon>
        <taxon>Dethiobacterales</taxon>
        <taxon>Dethiobacteraceae</taxon>
        <taxon>Dethiobacter</taxon>
    </lineage>
</organism>
<evidence type="ECO:0000256" key="3">
    <source>
        <dbReference type="ARBA" id="ARBA00021717"/>
    </source>
</evidence>
<dbReference type="NCBIfam" id="TIGR01400">
    <property type="entry name" value="fliR"/>
    <property type="match status" value="1"/>
</dbReference>
<gene>
    <name evidence="11" type="ORF">DealDRAFT_2623</name>
</gene>
<dbReference type="GO" id="GO:0009425">
    <property type="term" value="C:bacterial-type flagellum basal body"/>
    <property type="evidence" value="ECO:0007669"/>
    <property type="project" value="UniProtKB-SubCell"/>
</dbReference>
<keyword evidence="11" id="KW-0282">Flagellum</keyword>
<dbReference type="InterPro" id="IPR006303">
    <property type="entry name" value="FliR"/>
</dbReference>
<dbReference type="PRINTS" id="PR00953">
    <property type="entry name" value="TYPE3IMRPROT"/>
</dbReference>
<dbReference type="GO" id="GO:0006605">
    <property type="term" value="P:protein targeting"/>
    <property type="evidence" value="ECO:0007669"/>
    <property type="project" value="UniProtKB-UniRule"/>
</dbReference>
<comment type="function">
    <text evidence="1 10">Role in flagellar biosynthesis.</text>
</comment>
<comment type="similarity">
    <text evidence="2 10">Belongs to the FliR/MopE/SpaR family.</text>
</comment>
<keyword evidence="6 10" id="KW-1133">Transmembrane helix</keyword>
<keyword evidence="12" id="KW-1185">Reference proteome</keyword>
<protein>
    <recommendedName>
        <fullName evidence="3 9">Flagellar biosynthetic protein FliR</fullName>
    </recommendedName>
</protein>
<evidence type="ECO:0000313" key="12">
    <source>
        <dbReference type="Proteomes" id="UP000006443"/>
    </source>
</evidence>
<name>C0GJG4_DETAL</name>
<evidence type="ECO:0000256" key="7">
    <source>
        <dbReference type="ARBA" id="ARBA00023136"/>
    </source>
</evidence>
<feature type="transmembrane region" description="Helical" evidence="10">
    <location>
        <begin position="62"/>
        <end position="92"/>
    </location>
</feature>
<proteinExistence type="inferred from homology"/>
<sequence>MVLEQWSVLFLIFVRLSALIAVLPFFTWRGIPALPKIGFAGVFAYLIFLASSPQEFEIPEHFYYYVLAVGSEVLFGLALGFLVLLIFAAARIAGQMVDVQAGLMMASVFDPQFGSQVTLFGQFYYLFALVFYLTVNGHHMLFMAIARSIELVTPGGVVFSPQLIPNVMQFIFQMFIIAFQLAVPVVAVLIFSDLALGLLSKTVPQLHVFMVGMPLKVGVALFIIYLIFPYLAQVLETVFARMQEDIIHLFNLF</sequence>
<reference evidence="11 12" key="1">
    <citation type="submission" date="2009-02" db="EMBL/GenBank/DDBJ databases">
        <title>Sequencing of the draft genome and assembly of Dethiobacter alkaliphilus AHT 1.</title>
        <authorList>
            <consortium name="US DOE Joint Genome Institute (JGI-PGF)"/>
            <person name="Lucas S."/>
            <person name="Copeland A."/>
            <person name="Lapidus A."/>
            <person name="Glavina del Rio T."/>
            <person name="Dalin E."/>
            <person name="Tice H."/>
            <person name="Bruce D."/>
            <person name="Goodwin L."/>
            <person name="Pitluck S."/>
            <person name="Larimer F."/>
            <person name="Land M.L."/>
            <person name="Hauser L."/>
            <person name="Muyzer G."/>
        </authorList>
    </citation>
    <scope>NUCLEOTIDE SEQUENCE [LARGE SCALE GENOMIC DNA]</scope>
    <source>
        <strain evidence="11 12">AHT 1</strain>
    </source>
</reference>
<evidence type="ECO:0000256" key="1">
    <source>
        <dbReference type="ARBA" id="ARBA00002578"/>
    </source>
</evidence>
<dbReference type="GO" id="GO:0044780">
    <property type="term" value="P:bacterial-type flagellum assembly"/>
    <property type="evidence" value="ECO:0007669"/>
    <property type="project" value="UniProtKB-UniRule"/>
</dbReference>
<keyword evidence="5 10" id="KW-0812">Transmembrane</keyword>